<dbReference type="GO" id="GO:0016020">
    <property type="term" value="C:membrane"/>
    <property type="evidence" value="ECO:0007669"/>
    <property type="project" value="UniProtKB-SubCell"/>
</dbReference>
<feature type="transmembrane region" description="Helical" evidence="8">
    <location>
        <begin position="575"/>
        <end position="597"/>
    </location>
</feature>
<dbReference type="PANTHER" id="PTHR31145">
    <property type="entry name" value="INTEGRAL MEMBRANE PROTEIN (AFU_ORTHOLOGUE AFUA_7G01610)"/>
    <property type="match status" value="1"/>
</dbReference>
<sequence length="701" mass="76814">MRWRWGKSTVGSVRYGFTLCEVVVLGWLCLQSVQCAQILATRDTPSYSLNINTFANCDTGLPIQFNAPVAEYIENTNSFVLSVSAENSQRLTSGVVDIDLSVVDQTITSTSEDACKLAATSCPIGPGRLEIEKTITVPSVLVSAAKTALSIPGITLEGRVVVQEGENVMGCLTFGLESTNSFHQPAAVGISLALLALAALLSLAASLAVRSSDDDGPDMTSAELTRSSGEVLPSNLLANSSTVDMSPKEMADTFSGHAPNLVELMFLLQFMALSGAFSLNYPSFYQQFTSNFSWAIGVAHLKFLDPVYQRLIPVETLPSNVTRDSTSPSAVQQLDANTVGIEKYAALAGLPRQHIFISAFSLFIFLIILAVVVCAIVRIGVWVFTKYRPFRFMTLRRYYWSWSLGHFLRIFIVMYLPLALVSFALLIYLPQKPGEVALAYIFLIGFCGLFVVALSFIVLRKEVIQLYHHAPYLYSYGPLYSHYLPKRYWFFGLVFAYKLVQAVTLGTAVRAHIVQVSLMVANELAMLLLMLLQQPFVRRLDRNVNIFVGLVRLICSGLLFVFIKEVHVGGIVKIVIAIVCLVLQLIALLCYAGLLFYNTFMLIKAGVKGTPPSSKDAELASTIKMETSAQPYEGKGDFESTQTYSSPSFASGTLSPTLARDRSLARNGPYQRVAQNTNDLYKLSRGGDTLLSPLPYGGLTA</sequence>
<dbReference type="EMBL" id="JANBPY010000522">
    <property type="protein sequence ID" value="KAJ1966332.1"/>
    <property type="molecule type" value="Genomic_DNA"/>
</dbReference>
<feature type="transmembrane region" description="Helical" evidence="8">
    <location>
        <begin position="406"/>
        <end position="430"/>
    </location>
</feature>
<evidence type="ECO:0000313" key="11">
    <source>
        <dbReference type="EMBL" id="KAJ1966332.1"/>
    </source>
</evidence>
<dbReference type="GO" id="GO:0009272">
    <property type="term" value="P:fungal-type cell wall biogenesis"/>
    <property type="evidence" value="ECO:0007669"/>
    <property type="project" value="TreeGrafter"/>
</dbReference>
<feature type="transmembrane region" description="Helical" evidence="8">
    <location>
        <begin position="436"/>
        <end position="459"/>
    </location>
</feature>
<dbReference type="InterPro" id="IPR010308">
    <property type="entry name" value="TRP_C"/>
</dbReference>
<keyword evidence="12" id="KW-1185">Reference proteome</keyword>
<evidence type="ECO:0000259" key="9">
    <source>
        <dbReference type="Pfam" id="PF06011"/>
    </source>
</evidence>
<protein>
    <recommendedName>
        <fullName evidence="13">ML-like domain-containing protein</fullName>
    </recommendedName>
</protein>
<comment type="caution">
    <text evidence="11">The sequence shown here is derived from an EMBL/GenBank/DDBJ whole genome shotgun (WGS) entry which is preliminary data.</text>
</comment>
<feature type="transmembrane region" description="Helical" evidence="8">
    <location>
        <begin position="488"/>
        <end position="507"/>
    </location>
</feature>
<keyword evidence="5 8" id="KW-1133">Transmembrane helix</keyword>
<evidence type="ECO:0000256" key="6">
    <source>
        <dbReference type="ARBA" id="ARBA00023136"/>
    </source>
</evidence>
<evidence type="ECO:0000256" key="5">
    <source>
        <dbReference type="ARBA" id="ARBA00022989"/>
    </source>
</evidence>
<dbReference type="AlphaFoldDB" id="A0A9W8AQC5"/>
<evidence type="ECO:0000256" key="8">
    <source>
        <dbReference type="SAM" id="Phobius"/>
    </source>
</evidence>
<name>A0A9W8AQC5_9FUNG</name>
<feature type="transmembrane region" description="Helical" evidence="8">
    <location>
        <begin position="355"/>
        <end position="385"/>
    </location>
</feature>
<evidence type="ECO:0000259" key="10">
    <source>
        <dbReference type="Pfam" id="PF14558"/>
    </source>
</evidence>
<accession>A0A9W8AQC5</accession>
<keyword evidence="4" id="KW-0732">Signal</keyword>
<feature type="domain" description="ML-like" evidence="10">
    <location>
        <begin position="50"/>
        <end position="177"/>
    </location>
</feature>
<gene>
    <name evidence="11" type="ORF">IWQ62_002456</name>
</gene>
<dbReference type="Pfam" id="PF06011">
    <property type="entry name" value="TRP"/>
    <property type="match status" value="1"/>
</dbReference>
<feature type="transmembrane region" description="Helical" evidence="8">
    <location>
        <begin position="544"/>
        <end position="563"/>
    </location>
</feature>
<dbReference type="OrthoDB" id="2115177at2759"/>
<evidence type="ECO:0008006" key="13">
    <source>
        <dbReference type="Google" id="ProtNLM"/>
    </source>
</evidence>
<dbReference type="InterPro" id="IPR032800">
    <property type="entry name" value="TRP_N"/>
</dbReference>
<dbReference type="InterPro" id="IPR040241">
    <property type="entry name" value="TRP_Flc/Pkd2-like"/>
</dbReference>
<evidence type="ECO:0000256" key="4">
    <source>
        <dbReference type="ARBA" id="ARBA00022729"/>
    </source>
</evidence>
<keyword evidence="6 8" id="KW-0472">Membrane</keyword>
<evidence type="ECO:0000256" key="7">
    <source>
        <dbReference type="SAM" id="MobiDB-lite"/>
    </source>
</evidence>
<dbReference type="Pfam" id="PF14558">
    <property type="entry name" value="TRP_N"/>
    <property type="match status" value="1"/>
</dbReference>
<comment type="similarity">
    <text evidence="2">Belongs to the transient receptor potential (TRP) ion channel family.</text>
</comment>
<feature type="domain" description="TRP C-terminal" evidence="9">
    <location>
        <begin position="253"/>
        <end position="603"/>
    </location>
</feature>
<comment type="subcellular location">
    <subcellularLocation>
        <location evidence="1">Membrane</location>
        <topology evidence="1">Multi-pass membrane protein</topology>
    </subcellularLocation>
</comment>
<evidence type="ECO:0000256" key="3">
    <source>
        <dbReference type="ARBA" id="ARBA00022692"/>
    </source>
</evidence>
<feature type="region of interest" description="Disordered" evidence="7">
    <location>
        <begin position="631"/>
        <end position="655"/>
    </location>
</feature>
<keyword evidence="3 8" id="KW-0812">Transmembrane</keyword>
<feature type="non-terminal residue" evidence="11">
    <location>
        <position position="701"/>
    </location>
</feature>
<proteinExistence type="inferred from homology"/>
<evidence type="ECO:0000256" key="2">
    <source>
        <dbReference type="ARBA" id="ARBA00010642"/>
    </source>
</evidence>
<dbReference type="Proteomes" id="UP001150925">
    <property type="component" value="Unassembled WGS sequence"/>
</dbReference>
<feature type="transmembrane region" description="Helical" evidence="8">
    <location>
        <begin position="186"/>
        <end position="209"/>
    </location>
</feature>
<dbReference type="GO" id="GO:0055085">
    <property type="term" value="P:transmembrane transport"/>
    <property type="evidence" value="ECO:0007669"/>
    <property type="project" value="TreeGrafter"/>
</dbReference>
<evidence type="ECO:0000256" key="1">
    <source>
        <dbReference type="ARBA" id="ARBA00004141"/>
    </source>
</evidence>
<dbReference type="PANTHER" id="PTHR31145:SF2">
    <property type="entry name" value="FLAVIN CARRIER PROTEIN 2"/>
    <property type="match status" value="1"/>
</dbReference>
<feature type="compositionally biased region" description="Polar residues" evidence="7">
    <location>
        <begin position="639"/>
        <end position="655"/>
    </location>
</feature>
<organism evidence="11 12">
    <name type="scientific">Dispira parvispora</name>
    <dbReference type="NCBI Taxonomy" id="1520584"/>
    <lineage>
        <taxon>Eukaryota</taxon>
        <taxon>Fungi</taxon>
        <taxon>Fungi incertae sedis</taxon>
        <taxon>Zoopagomycota</taxon>
        <taxon>Kickxellomycotina</taxon>
        <taxon>Dimargaritomycetes</taxon>
        <taxon>Dimargaritales</taxon>
        <taxon>Dimargaritaceae</taxon>
        <taxon>Dispira</taxon>
    </lineage>
</organism>
<feature type="transmembrane region" description="Helical" evidence="8">
    <location>
        <begin position="513"/>
        <end position="532"/>
    </location>
</feature>
<reference evidence="11" key="1">
    <citation type="submission" date="2022-07" db="EMBL/GenBank/DDBJ databases">
        <title>Phylogenomic reconstructions and comparative analyses of Kickxellomycotina fungi.</title>
        <authorList>
            <person name="Reynolds N.K."/>
            <person name="Stajich J.E."/>
            <person name="Barry K."/>
            <person name="Grigoriev I.V."/>
            <person name="Crous P."/>
            <person name="Smith M.E."/>
        </authorList>
    </citation>
    <scope>NUCLEOTIDE SEQUENCE</scope>
    <source>
        <strain evidence="11">RSA 1196</strain>
    </source>
</reference>
<evidence type="ECO:0000313" key="12">
    <source>
        <dbReference type="Proteomes" id="UP001150925"/>
    </source>
</evidence>